<dbReference type="OrthoDB" id="568194at2759"/>
<dbReference type="EMBL" id="KQ964598">
    <property type="protein sequence ID" value="KXN68060.1"/>
    <property type="molecule type" value="Genomic_DNA"/>
</dbReference>
<gene>
    <name evidence="1" type="ORF">CONCODRAFT_166908</name>
</gene>
<accession>A0A137NYZ6</accession>
<sequence length="116" mass="12777">MSPTLCGTSLKQSVSMANARSLNHDGDNGIQHGDRLKEAGFTWSFAAEKHCLQPPQCRKGTRILGKLRWSQVNLLSEATCFGYGQNKQSIPEICYSQNFASPSDAQAVCYVDNYSD</sequence>
<protein>
    <submittedName>
        <fullName evidence="1">Uncharacterized protein</fullName>
    </submittedName>
</protein>
<evidence type="ECO:0000313" key="2">
    <source>
        <dbReference type="Proteomes" id="UP000070444"/>
    </source>
</evidence>
<dbReference type="AlphaFoldDB" id="A0A137NYZ6"/>
<evidence type="ECO:0000313" key="1">
    <source>
        <dbReference type="EMBL" id="KXN68060.1"/>
    </source>
</evidence>
<proteinExistence type="predicted"/>
<dbReference type="Proteomes" id="UP000070444">
    <property type="component" value="Unassembled WGS sequence"/>
</dbReference>
<organism evidence="1 2">
    <name type="scientific">Conidiobolus coronatus (strain ATCC 28846 / CBS 209.66 / NRRL 28638)</name>
    <name type="common">Delacroixia coronata</name>
    <dbReference type="NCBI Taxonomy" id="796925"/>
    <lineage>
        <taxon>Eukaryota</taxon>
        <taxon>Fungi</taxon>
        <taxon>Fungi incertae sedis</taxon>
        <taxon>Zoopagomycota</taxon>
        <taxon>Entomophthoromycotina</taxon>
        <taxon>Entomophthoromycetes</taxon>
        <taxon>Entomophthorales</taxon>
        <taxon>Ancylistaceae</taxon>
        <taxon>Conidiobolus</taxon>
    </lineage>
</organism>
<reference evidence="1 2" key="1">
    <citation type="journal article" date="2015" name="Genome Biol. Evol.">
        <title>Phylogenomic analyses indicate that early fungi evolved digesting cell walls of algal ancestors of land plants.</title>
        <authorList>
            <person name="Chang Y."/>
            <person name="Wang S."/>
            <person name="Sekimoto S."/>
            <person name="Aerts A.L."/>
            <person name="Choi C."/>
            <person name="Clum A."/>
            <person name="LaButti K.M."/>
            <person name="Lindquist E.A."/>
            <person name="Yee Ngan C."/>
            <person name="Ohm R.A."/>
            <person name="Salamov A.A."/>
            <person name="Grigoriev I.V."/>
            <person name="Spatafora J.W."/>
            <person name="Berbee M.L."/>
        </authorList>
    </citation>
    <scope>NUCLEOTIDE SEQUENCE [LARGE SCALE GENOMIC DNA]</scope>
    <source>
        <strain evidence="1 2">NRRL 28638</strain>
    </source>
</reference>
<name>A0A137NYZ6_CONC2</name>
<keyword evidence="2" id="KW-1185">Reference proteome</keyword>